<evidence type="ECO:0000313" key="2">
    <source>
        <dbReference type="Proteomes" id="UP000324222"/>
    </source>
</evidence>
<dbReference type="EMBL" id="VSRR010020103">
    <property type="protein sequence ID" value="MPC62837.1"/>
    <property type="molecule type" value="Genomic_DNA"/>
</dbReference>
<organism evidence="1 2">
    <name type="scientific">Portunus trituberculatus</name>
    <name type="common">Swimming crab</name>
    <name type="synonym">Neptunus trituberculatus</name>
    <dbReference type="NCBI Taxonomy" id="210409"/>
    <lineage>
        <taxon>Eukaryota</taxon>
        <taxon>Metazoa</taxon>
        <taxon>Ecdysozoa</taxon>
        <taxon>Arthropoda</taxon>
        <taxon>Crustacea</taxon>
        <taxon>Multicrustacea</taxon>
        <taxon>Malacostraca</taxon>
        <taxon>Eumalacostraca</taxon>
        <taxon>Eucarida</taxon>
        <taxon>Decapoda</taxon>
        <taxon>Pleocyemata</taxon>
        <taxon>Brachyura</taxon>
        <taxon>Eubrachyura</taxon>
        <taxon>Portunoidea</taxon>
        <taxon>Portunidae</taxon>
        <taxon>Portuninae</taxon>
        <taxon>Portunus</taxon>
    </lineage>
</organism>
<gene>
    <name evidence="1" type="ORF">E2C01_056928</name>
</gene>
<sequence>MKLALLREGESGGVSLAKLPDISLVIPPLGALLSRHITDIIATVLFINTPYTTITTTPATGRNNHHQQQQY</sequence>
<reference evidence="1 2" key="1">
    <citation type="submission" date="2019-05" db="EMBL/GenBank/DDBJ databases">
        <title>Another draft genome of Portunus trituberculatus and its Hox gene families provides insights of decapod evolution.</title>
        <authorList>
            <person name="Jeong J.-H."/>
            <person name="Song I."/>
            <person name="Kim S."/>
            <person name="Choi T."/>
            <person name="Kim D."/>
            <person name="Ryu S."/>
            <person name="Kim W."/>
        </authorList>
    </citation>
    <scope>NUCLEOTIDE SEQUENCE [LARGE SCALE GENOMIC DNA]</scope>
    <source>
        <tissue evidence="1">Muscle</tissue>
    </source>
</reference>
<accession>A0A5B7H0G5</accession>
<dbReference type="AlphaFoldDB" id="A0A5B7H0G5"/>
<keyword evidence="2" id="KW-1185">Reference proteome</keyword>
<dbReference type="Proteomes" id="UP000324222">
    <property type="component" value="Unassembled WGS sequence"/>
</dbReference>
<protein>
    <submittedName>
        <fullName evidence="1">Uncharacterized protein</fullName>
    </submittedName>
</protein>
<evidence type="ECO:0000313" key="1">
    <source>
        <dbReference type="EMBL" id="MPC62837.1"/>
    </source>
</evidence>
<proteinExistence type="predicted"/>
<comment type="caution">
    <text evidence="1">The sequence shown here is derived from an EMBL/GenBank/DDBJ whole genome shotgun (WGS) entry which is preliminary data.</text>
</comment>
<name>A0A5B7H0G5_PORTR</name>